<evidence type="ECO:0000313" key="2">
    <source>
        <dbReference type="EMBL" id="KAK1784725.1"/>
    </source>
</evidence>
<accession>A0AAD9DJG0</accession>
<organism evidence="2 3">
    <name type="scientific">Electrophorus voltai</name>
    <dbReference type="NCBI Taxonomy" id="2609070"/>
    <lineage>
        <taxon>Eukaryota</taxon>
        <taxon>Metazoa</taxon>
        <taxon>Chordata</taxon>
        <taxon>Craniata</taxon>
        <taxon>Vertebrata</taxon>
        <taxon>Euteleostomi</taxon>
        <taxon>Actinopterygii</taxon>
        <taxon>Neopterygii</taxon>
        <taxon>Teleostei</taxon>
        <taxon>Ostariophysi</taxon>
        <taxon>Gymnotiformes</taxon>
        <taxon>Gymnotoidei</taxon>
        <taxon>Gymnotidae</taxon>
        <taxon>Electrophorus</taxon>
    </lineage>
</organism>
<feature type="region of interest" description="Disordered" evidence="1">
    <location>
        <begin position="193"/>
        <end position="237"/>
    </location>
</feature>
<dbReference type="AlphaFoldDB" id="A0AAD9DJG0"/>
<dbReference type="EMBL" id="JAROKS010000026">
    <property type="protein sequence ID" value="KAK1784725.1"/>
    <property type="molecule type" value="Genomic_DNA"/>
</dbReference>
<protein>
    <submittedName>
        <fullName evidence="2">Uncharacterized protein</fullName>
    </submittedName>
</protein>
<evidence type="ECO:0000256" key="1">
    <source>
        <dbReference type="SAM" id="MobiDB-lite"/>
    </source>
</evidence>
<dbReference type="Proteomes" id="UP001239994">
    <property type="component" value="Unassembled WGS sequence"/>
</dbReference>
<proteinExistence type="predicted"/>
<gene>
    <name evidence="2" type="ORF">P4O66_003404</name>
</gene>
<evidence type="ECO:0000313" key="3">
    <source>
        <dbReference type="Proteomes" id="UP001239994"/>
    </source>
</evidence>
<reference evidence="2" key="1">
    <citation type="submission" date="2023-03" db="EMBL/GenBank/DDBJ databases">
        <title>Electrophorus voltai genome.</title>
        <authorList>
            <person name="Bian C."/>
        </authorList>
    </citation>
    <scope>NUCLEOTIDE SEQUENCE</scope>
    <source>
        <strain evidence="2">CB-2022</strain>
        <tissue evidence="2">Muscle</tissue>
    </source>
</reference>
<sequence length="251" mass="27657">MFLGALPHNPFKWCNRCQTMVTDDEAAQGHRELSDESSVNAFTSAAAEWWERACPPPKCHAKALFLFLMLMMTSAQPKRLHISQVLNSRHVQIPVLNVQVLQGYTSLHLQGYTSLHLQGYTSLHLQGYTSLHLQGVNLPQVRLQFTDYHFLSSITPDFPGTPLSLQAVGGAGLRPCRRGISFHIESNAAHVASGAAGPDIEPRGRAHSEPPVQTQSREEGCSLSRRSRHGAERKGAQWAVGHGRSVVKVLD</sequence>
<comment type="caution">
    <text evidence="2">The sequence shown here is derived from an EMBL/GenBank/DDBJ whole genome shotgun (WGS) entry which is preliminary data.</text>
</comment>
<name>A0AAD9DJG0_9TELE</name>
<keyword evidence="3" id="KW-1185">Reference proteome</keyword>